<evidence type="ECO:0000256" key="9">
    <source>
        <dbReference type="SAM" id="MobiDB-lite"/>
    </source>
</evidence>
<dbReference type="NCBIfam" id="TIGR00805">
    <property type="entry name" value="oat"/>
    <property type="match status" value="1"/>
</dbReference>
<feature type="domain" description="Kazal-like" evidence="11">
    <location>
        <begin position="510"/>
        <end position="566"/>
    </location>
</feature>
<feature type="region of interest" description="Disordered" evidence="9">
    <location>
        <begin position="59"/>
        <end position="78"/>
    </location>
</feature>
<evidence type="ECO:0000256" key="1">
    <source>
        <dbReference type="ARBA" id="ARBA00004651"/>
    </source>
</evidence>
<dbReference type="Pfam" id="PF03137">
    <property type="entry name" value="OATP"/>
    <property type="match status" value="1"/>
</dbReference>
<keyword evidence="7" id="KW-1015">Disulfide bond</keyword>
<evidence type="ECO:0000256" key="8">
    <source>
        <dbReference type="RuleBase" id="RU362056"/>
    </source>
</evidence>
<feature type="compositionally biased region" description="Acidic residues" evidence="9">
    <location>
        <begin position="732"/>
        <end position="743"/>
    </location>
</feature>
<keyword evidence="4 8" id="KW-0812">Transmembrane</keyword>
<reference evidence="13" key="1">
    <citation type="journal article" date="2017" name="bioRxiv">
        <title>Comparative analysis of the genomes of Stylophora pistillata and Acropora digitifera provides evidence for extensive differences between species of corals.</title>
        <authorList>
            <person name="Voolstra C.R."/>
            <person name="Li Y."/>
            <person name="Liew Y.J."/>
            <person name="Baumgarten S."/>
            <person name="Zoccola D."/>
            <person name="Flot J.-F."/>
            <person name="Tambutte S."/>
            <person name="Allemand D."/>
            <person name="Aranda M."/>
        </authorList>
    </citation>
    <scope>NUCLEOTIDE SEQUENCE [LARGE SCALE GENOMIC DNA]</scope>
</reference>
<dbReference type="PROSITE" id="PS51465">
    <property type="entry name" value="KAZAL_2"/>
    <property type="match status" value="1"/>
</dbReference>
<evidence type="ECO:0000256" key="3">
    <source>
        <dbReference type="ARBA" id="ARBA00022475"/>
    </source>
</evidence>
<evidence type="ECO:0000259" key="10">
    <source>
        <dbReference type="PROSITE" id="PS50850"/>
    </source>
</evidence>
<accession>A0A2B4SX61</accession>
<feature type="transmembrane region" description="Helical" evidence="8">
    <location>
        <begin position="114"/>
        <end position="138"/>
    </location>
</feature>
<dbReference type="InterPro" id="IPR020846">
    <property type="entry name" value="MFS_dom"/>
</dbReference>
<proteinExistence type="inferred from homology"/>
<keyword evidence="13" id="KW-1185">Reference proteome</keyword>
<organism evidence="12 13">
    <name type="scientific">Stylophora pistillata</name>
    <name type="common">Smooth cauliflower coral</name>
    <dbReference type="NCBI Taxonomy" id="50429"/>
    <lineage>
        <taxon>Eukaryota</taxon>
        <taxon>Metazoa</taxon>
        <taxon>Cnidaria</taxon>
        <taxon>Anthozoa</taxon>
        <taxon>Hexacorallia</taxon>
        <taxon>Scleractinia</taxon>
        <taxon>Astrocoeniina</taxon>
        <taxon>Pocilloporidae</taxon>
        <taxon>Stylophora</taxon>
    </lineage>
</organism>
<feature type="transmembrane region" description="Helical" evidence="8">
    <location>
        <begin position="430"/>
        <end position="455"/>
    </location>
</feature>
<dbReference type="EMBL" id="LSMT01000009">
    <property type="protein sequence ID" value="PFX33779.1"/>
    <property type="molecule type" value="Genomic_DNA"/>
</dbReference>
<dbReference type="SUPFAM" id="SSF100895">
    <property type="entry name" value="Kazal-type serine protease inhibitors"/>
    <property type="match status" value="1"/>
</dbReference>
<feature type="compositionally biased region" description="Polar residues" evidence="9">
    <location>
        <begin position="60"/>
        <end position="70"/>
    </location>
</feature>
<dbReference type="InterPro" id="IPR004156">
    <property type="entry name" value="OATP"/>
</dbReference>
<dbReference type="PROSITE" id="PS50850">
    <property type="entry name" value="MFS"/>
    <property type="match status" value="1"/>
</dbReference>
<evidence type="ECO:0000256" key="5">
    <source>
        <dbReference type="ARBA" id="ARBA00022989"/>
    </source>
</evidence>
<dbReference type="PANTHER" id="PTHR11388">
    <property type="entry name" value="ORGANIC ANION TRANSPORTER"/>
    <property type="match status" value="1"/>
</dbReference>
<evidence type="ECO:0000256" key="7">
    <source>
        <dbReference type="ARBA" id="ARBA00023157"/>
    </source>
</evidence>
<keyword evidence="8" id="KW-0406">Ion transport</keyword>
<comment type="caution">
    <text evidence="8">Lacks conserved residue(s) required for the propagation of feature annotation.</text>
</comment>
<evidence type="ECO:0000313" key="13">
    <source>
        <dbReference type="Proteomes" id="UP000225706"/>
    </source>
</evidence>
<keyword evidence="6 8" id="KW-0472">Membrane</keyword>
<name>A0A2B4SX61_STYPI</name>
<feature type="transmembrane region" description="Helical" evidence="8">
    <location>
        <begin position="467"/>
        <end position="487"/>
    </location>
</feature>
<feature type="transmembrane region" description="Helical" evidence="8">
    <location>
        <begin position="240"/>
        <end position="268"/>
    </location>
</feature>
<feature type="transmembrane region" description="Helical" evidence="8">
    <location>
        <begin position="591"/>
        <end position="613"/>
    </location>
</feature>
<feature type="transmembrane region" description="Helical" evidence="8">
    <location>
        <begin position="327"/>
        <end position="349"/>
    </location>
</feature>
<dbReference type="Pfam" id="PF07648">
    <property type="entry name" value="Kazal_2"/>
    <property type="match status" value="1"/>
</dbReference>
<dbReference type="GO" id="GO:0022857">
    <property type="term" value="F:transmembrane transporter activity"/>
    <property type="evidence" value="ECO:0007669"/>
    <property type="project" value="InterPro"/>
</dbReference>
<keyword evidence="5 8" id="KW-1133">Transmembrane helix</keyword>
<evidence type="ECO:0000256" key="4">
    <source>
        <dbReference type="ARBA" id="ARBA00022692"/>
    </source>
</evidence>
<keyword evidence="8" id="KW-0813">Transport</keyword>
<dbReference type="GO" id="GO:0006811">
    <property type="term" value="P:monoatomic ion transport"/>
    <property type="evidence" value="ECO:0007669"/>
    <property type="project" value="UniProtKB-KW"/>
</dbReference>
<protein>
    <recommendedName>
        <fullName evidence="8">Solute carrier organic anion transporter family member</fullName>
    </recommendedName>
</protein>
<feature type="domain" description="Major facilitator superfamily (MFS) profile" evidence="10">
    <location>
        <begin position="114"/>
        <end position="709"/>
    </location>
</feature>
<evidence type="ECO:0000256" key="2">
    <source>
        <dbReference type="ARBA" id="ARBA00009657"/>
    </source>
</evidence>
<dbReference type="SUPFAM" id="SSF103473">
    <property type="entry name" value="MFS general substrate transporter"/>
    <property type="match status" value="1"/>
</dbReference>
<sequence>MKKDLFAISFLTAAQQPHATSSNVGLIIIDTLSHQNDRLISVGCSVNVTVLFKKEKSSEMSETNGQVNNDDNTEETPLNVDTDVEQDAEEEDFRYGWGSFKPQCLQFLLSAKCFVVAIAFFSFIQGMTVNGFTNLFLLTLEKRFQLTSAEAGFVAASNDIAGVLLTTLVSFYGTYGNKIKWLGYGSIITGIGCLLFILPQGLVGRYQPLASTGGLIDGDVCRLSGNDTSEFCFDDYGGQWYYLFIFFVAQLLMGAGATPLFTLGPAYLDENVHPKSSPVYLAIFFSMTLLGPGLGFVTGGSLLTIYIDVTQPEGLNLTPKDSQWIGAWWLGYLAGGSILVVISGLILGFPRELPGARRIREQALKEGYVPKEDKRIKGKLKDLLPATMQLIKSPVFIFNTLATTSGSLFGAGIASFIAKILQLKFGLSAFLSGVIIGVILVPGTLGGVLLGGVLVRRFDLKTSLKMAARFLVIASIFTVIGSSAWFIPGCDVPDVTGITAPYKNGAPGENGLQVACNLNCSCSLAAINPVCGEDNLAYFSPCHAGCKNMKNADVHGSRKTTFTNCSCIQPQSNSSRGSAVKGYCGNTSGCLTYIAFVVFLVLVLFSVFITAVANKTVVLRCVPYNQRAYALGFQFIIQRCLGFLPGPLLFGAIFDGTCVQWGESCGKRGNCQFYEIDKLTNRLGYAGFSFTGFAFIFYFLSFWFCKATIQEEEDQSGRQEISTNDHEKLDNNDNDDAQLESTV</sequence>
<dbReference type="Gene3D" id="1.20.1250.20">
    <property type="entry name" value="MFS general substrate transporter like domains"/>
    <property type="match status" value="1"/>
</dbReference>
<evidence type="ECO:0000256" key="6">
    <source>
        <dbReference type="ARBA" id="ARBA00023136"/>
    </source>
</evidence>
<evidence type="ECO:0000259" key="11">
    <source>
        <dbReference type="PROSITE" id="PS51465"/>
    </source>
</evidence>
<feature type="region of interest" description="Disordered" evidence="9">
    <location>
        <begin position="715"/>
        <end position="743"/>
    </location>
</feature>
<evidence type="ECO:0000313" key="12">
    <source>
        <dbReference type="EMBL" id="PFX33779.1"/>
    </source>
</evidence>
<feature type="transmembrane region" description="Helical" evidence="8">
    <location>
        <begin position="181"/>
        <end position="202"/>
    </location>
</feature>
<dbReference type="Proteomes" id="UP000225706">
    <property type="component" value="Unassembled WGS sequence"/>
</dbReference>
<comment type="caution">
    <text evidence="12">The sequence shown here is derived from an EMBL/GenBank/DDBJ whole genome shotgun (WGS) entry which is preliminary data.</text>
</comment>
<dbReference type="InterPro" id="IPR036259">
    <property type="entry name" value="MFS_trans_sf"/>
</dbReference>
<dbReference type="InterPro" id="IPR036058">
    <property type="entry name" value="Kazal_dom_sf"/>
</dbReference>
<dbReference type="OrthoDB" id="5062115at2759"/>
<dbReference type="AlphaFoldDB" id="A0A2B4SX61"/>
<feature type="transmembrane region" description="Helical" evidence="8">
    <location>
        <begin position="280"/>
        <end position="307"/>
    </location>
</feature>
<comment type="similarity">
    <text evidence="2 8">Belongs to the organo anion transporter (TC 2.A.60) family.</text>
</comment>
<dbReference type="InterPro" id="IPR002350">
    <property type="entry name" value="Kazal_dom"/>
</dbReference>
<dbReference type="GO" id="GO:0005886">
    <property type="term" value="C:plasma membrane"/>
    <property type="evidence" value="ECO:0007669"/>
    <property type="project" value="UniProtKB-SubCell"/>
</dbReference>
<gene>
    <name evidence="12" type="primary">Slco4a1</name>
    <name evidence="12" type="ORF">AWC38_SpisGene1420</name>
</gene>
<dbReference type="PANTHER" id="PTHR11388:SF100">
    <property type="entry name" value="SOLUTE CARRIER ORGANIC ANION TRANSPORTER FAMILY MEMBER 4A1"/>
    <property type="match status" value="1"/>
</dbReference>
<feature type="transmembrane region" description="Helical" evidence="8">
    <location>
        <begin position="683"/>
        <end position="704"/>
    </location>
</feature>
<feature type="transmembrane region" description="Helical" evidence="8">
    <location>
        <begin position="396"/>
        <end position="418"/>
    </location>
</feature>
<keyword evidence="3" id="KW-1003">Cell membrane</keyword>
<comment type="subcellular location">
    <subcellularLocation>
        <location evidence="1 8">Cell membrane</location>
        <topology evidence="1 8">Multi-pass membrane protein</topology>
    </subcellularLocation>
</comment>